<reference evidence="2" key="1">
    <citation type="submission" date="2020-02" db="EMBL/GenBank/DDBJ databases">
        <authorList>
            <person name="Meier V. D."/>
        </authorList>
    </citation>
    <scope>NUCLEOTIDE SEQUENCE</scope>
    <source>
        <strain evidence="2">AVDCRST_MAG89</strain>
    </source>
</reference>
<dbReference type="EMBL" id="CADCTV010000299">
    <property type="protein sequence ID" value="CAA9315179.1"/>
    <property type="molecule type" value="Genomic_DNA"/>
</dbReference>
<dbReference type="SUPFAM" id="SSF52540">
    <property type="entry name" value="P-loop containing nucleoside triphosphate hydrolases"/>
    <property type="match status" value="1"/>
</dbReference>
<evidence type="ECO:0000256" key="1">
    <source>
        <dbReference type="SAM" id="MobiDB-lite"/>
    </source>
</evidence>
<dbReference type="AlphaFoldDB" id="A0A6J4KVP2"/>
<name>A0A6J4KVP2_9BACT</name>
<protein>
    <submittedName>
        <fullName evidence="2">Sporulation related domain-containing protein</fullName>
    </submittedName>
</protein>
<feature type="region of interest" description="Disordered" evidence="1">
    <location>
        <begin position="1"/>
        <end position="21"/>
    </location>
</feature>
<evidence type="ECO:0000313" key="2">
    <source>
        <dbReference type="EMBL" id="CAA9315179.1"/>
    </source>
</evidence>
<feature type="non-terminal residue" evidence="2">
    <location>
        <position position="202"/>
    </location>
</feature>
<dbReference type="InterPro" id="IPR027417">
    <property type="entry name" value="P-loop_NTPase"/>
</dbReference>
<proteinExistence type="predicted"/>
<gene>
    <name evidence="2" type="ORF">AVDCRST_MAG89-1360</name>
</gene>
<sequence length="202" mass="20974">MTDPHALAGTPDRGPSAPTFFDPSFERLPAPVSGDSATPGPVLLLFDRDADRDWVADAAVALATGWHAAGRRTVLADLCLDDPFLHERIGMPNQEGVVDIFLYGASLARSARAVPGRGFYLISSGTYTPDAGEVLRSPRWEKIVAGFRDANAALLLFAPSDAPELAALGRFADGAIVLGGGNGPGALPASVAGVATRAWLAP</sequence>
<organism evidence="2">
    <name type="scientific">uncultured Gemmatimonadota bacterium</name>
    <dbReference type="NCBI Taxonomy" id="203437"/>
    <lineage>
        <taxon>Bacteria</taxon>
        <taxon>Pseudomonadati</taxon>
        <taxon>Gemmatimonadota</taxon>
        <taxon>environmental samples</taxon>
    </lineage>
</organism>
<accession>A0A6J4KVP2</accession>
<dbReference type="Gene3D" id="3.40.50.300">
    <property type="entry name" value="P-loop containing nucleotide triphosphate hydrolases"/>
    <property type="match status" value="1"/>
</dbReference>